<feature type="compositionally biased region" description="Basic and acidic residues" evidence="5">
    <location>
        <begin position="339"/>
        <end position="353"/>
    </location>
</feature>
<keyword evidence="8" id="KW-1185">Reference proteome</keyword>
<dbReference type="InterPro" id="IPR002781">
    <property type="entry name" value="TM_pro_TauE-like"/>
</dbReference>
<proteinExistence type="predicted"/>
<sequence length="635" mass="69014">MSERWLADPPGGRSVEGDPMNGTPLRMSDSVERRTRYYESTRMRTPTIRWLLLLSTLLIFSLTRSPSVRATSPCSYCTDIGLACNTSTQTCMPCTPTDGCTERQECDVSRGVCRVKGVFTPFLPSNGILIVLVFCGAGLANAGGVGGGVLLVPFLALFGGFNFKDASANAQPLIFAATLANVSFNLRKRHAARDAPRIDWNLVLNTVPFFLTATTLGTFLNTTFPSFFTAFVLSTVMLALAVQSGVLGTRLARQQLQARRQAQRRLPESRQVSGDEGGPVSDRSVARPASTDVERGTTDEPQTDQKTIADGQCSDAVANGTHASSPATRGAVCNGEPNTEDKTAEHRIDEERSENAIPCPTEAKPAASAHRLHLWRRLDPVLLAESLPDMLDAERPWFQWRYMLVIFLCWLVLFILRLVSGSRDAHSVAGVSLCGAVYWVLFAIQETVLLGVGVLVSWRNIALRRRRNALGYPWYEHQGMGDVHWGGPIAYVYPLWAFLVGVAGAWLGLGGSALLIPFLNLVAHTDPVIVQSSMSVVNFVGSAGATFVYLVGGRLDISFGLFYGLFALLGSYTGVMLVYFLVDRYHLKGIFLFALMIAFSISFAIALYFGIHLTQGVVAAGVGWVSTNICAFQGG</sequence>
<dbReference type="EMBL" id="JANCYW010000004">
    <property type="protein sequence ID" value="KAK4535295.1"/>
    <property type="molecule type" value="Genomic_DNA"/>
</dbReference>
<feature type="transmembrane region" description="Helical" evidence="6">
    <location>
        <begin position="588"/>
        <end position="609"/>
    </location>
</feature>
<dbReference type="GO" id="GO:0016020">
    <property type="term" value="C:membrane"/>
    <property type="evidence" value="ECO:0007669"/>
    <property type="project" value="UniProtKB-SubCell"/>
</dbReference>
<feature type="region of interest" description="Disordered" evidence="5">
    <location>
        <begin position="1"/>
        <end position="28"/>
    </location>
</feature>
<dbReference type="PANTHER" id="PTHR14255">
    <property type="entry name" value="CEREBLON"/>
    <property type="match status" value="1"/>
</dbReference>
<feature type="region of interest" description="Disordered" evidence="5">
    <location>
        <begin position="258"/>
        <end position="353"/>
    </location>
</feature>
<evidence type="ECO:0000313" key="7">
    <source>
        <dbReference type="EMBL" id="KAK4535295.1"/>
    </source>
</evidence>
<keyword evidence="4 6" id="KW-0472">Membrane</keyword>
<comment type="subcellular location">
    <subcellularLocation>
        <location evidence="1">Membrane</location>
        <topology evidence="1">Multi-pass membrane protein</topology>
    </subcellularLocation>
</comment>
<dbReference type="GO" id="GO:0016567">
    <property type="term" value="P:protein ubiquitination"/>
    <property type="evidence" value="ECO:0007669"/>
    <property type="project" value="TreeGrafter"/>
</dbReference>
<evidence type="ECO:0008006" key="9">
    <source>
        <dbReference type="Google" id="ProtNLM"/>
    </source>
</evidence>
<organism evidence="7 8">
    <name type="scientific">Cyanidium caldarium</name>
    <name type="common">Red alga</name>
    <dbReference type="NCBI Taxonomy" id="2771"/>
    <lineage>
        <taxon>Eukaryota</taxon>
        <taxon>Rhodophyta</taxon>
        <taxon>Bangiophyceae</taxon>
        <taxon>Cyanidiales</taxon>
        <taxon>Cyanidiaceae</taxon>
        <taxon>Cyanidium</taxon>
    </lineage>
</organism>
<evidence type="ECO:0000313" key="8">
    <source>
        <dbReference type="Proteomes" id="UP001301350"/>
    </source>
</evidence>
<evidence type="ECO:0000256" key="3">
    <source>
        <dbReference type="ARBA" id="ARBA00022989"/>
    </source>
</evidence>
<dbReference type="AlphaFoldDB" id="A0AAV9ISM0"/>
<evidence type="ECO:0000256" key="1">
    <source>
        <dbReference type="ARBA" id="ARBA00004141"/>
    </source>
</evidence>
<dbReference type="Pfam" id="PF01925">
    <property type="entry name" value="TauE"/>
    <property type="match status" value="1"/>
</dbReference>
<feature type="transmembrane region" description="Helical" evidence="6">
    <location>
        <begin position="198"/>
        <end position="220"/>
    </location>
</feature>
<evidence type="ECO:0000256" key="2">
    <source>
        <dbReference type="ARBA" id="ARBA00022692"/>
    </source>
</evidence>
<feature type="transmembrane region" description="Helical" evidence="6">
    <location>
        <begin position="495"/>
        <end position="516"/>
    </location>
</feature>
<feature type="transmembrane region" description="Helical" evidence="6">
    <location>
        <begin position="128"/>
        <end position="156"/>
    </location>
</feature>
<comment type="caution">
    <text evidence="7">The sequence shown here is derived from an EMBL/GenBank/DDBJ whole genome shotgun (WGS) entry which is preliminary data.</text>
</comment>
<gene>
    <name evidence="7" type="ORF">CDCA_CDCA04G1320</name>
</gene>
<feature type="transmembrane region" description="Helical" evidence="6">
    <location>
        <begin position="226"/>
        <end position="252"/>
    </location>
</feature>
<feature type="transmembrane region" description="Helical" evidence="6">
    <location>
        <begin position="400"/>
        <end position="416"/>
    </location>
</feature>
<accession>A0AAV9ISM0</accession>
<reference evidence="7 8" key="1">
    <citation type="submission" date="2022-07" db="EMBL/GenBank/DDBJ databases">
        <title>Genome-wide signatures of adaptation to extreme environments.</title>
        <authorList>
            <person name="Cho C.H."/>
            <person name="Yoon H.S."/>
        </authorList>
    </citation>
    <scope>NUCLEOTIDE SEQUENCE [LARGE SCALE GENOMIC DNA]</scope>
    <source>
        <strain evidence="7 8">DBV 063 E5</strain>
    </source>
</reference>
<protein>
    <recommendedName>
        <fullName evidence="9">Sulfite exporter TauE/SafE</fullName>
    </recommendedName>
</protein>
<keyword evidence="2 6" id="KW-0812">Transmembrane</keyword>
<feature type="transmembrane region" description="Helical" evidence="6">
    <location>
        <begin position="559"/>
        <end position="582"/>
    </location>
</feature>
<feature type="transmembrane region" description="Helical" evidence="6">
    <location>
        <begin position="528"/>
        <end position="552"/>
    </location>
</feature>
<evidence type="ECO:0000256" key="6">
    <source>
        <dbReference type="SAM" id="Phobius"/>
    </source>
</evidence>
<name>A0AAV9ISM0_CYACA</name>
<dbReference type="GO" id="GO:0031464">
    <property type="term" value="C:Cul4A-RING E3 ubiquitin ligase complex"/>
    <property type="evidence" value="ECO:0007669"/>
    <property type="project" value="TreeGrafter"/>
</dbReference>
<feature type="transmembrane region" description="Helical" evidence="6">
    <location>
        <begin position="436"/>
        <end position="458"/>
    </location>
</feature>
<keyword evidence="3 6" id="KW-1133">Transmembrane helix</keyword>
<dbReference type="PANTHER" id="PTHR14255:SF3">
    <property type="entry name" value="SULFITE EXPORTER TAUE_SAFE FAMILY PROTEIN 5-RELATED"/>
    <property type="match status" value="1"/>
</dbReference>
<evidence type="ECO:0000256" key="4">
    <source>
        <dbReference type="ARBA" id="ARBA00023136"/>
    </source>
</evidence>
<dbReference type="Proteomes" id="UP001301350">
    <property type="component" value="Unassembled WGS sequence"/>
</dbReference>
<evidence type="ECO:0000256" key="5">
    <source>
        <dbReference type="SAM" id="MobiDB-lite"/>
    </source>
</evidence>